<feature type="compositionally biased region" description="Low complexity" evidence="17">
    <location>
        <begin position="1084"/>
        <end position="1096"/>
    </location>
</feature>
<dbReference type="InterPro" id="IPR000313">
    <property type="entry name" value="PWWP_dom"/>
</dbReference>
<keyword evidence="5" id="KW-0489">Methyltransferase</keyword>
<evidence type="ECO:0000259" key="18">
    <source>
        <dbReference type="PROSITE" id="PS50016"/>
    </source>
</evidence>
<keyword evidence="6" id="KW-0808">Transferase</keyword>
<feature type="compositionally biased region" description="Polar residues" evidence="17">
    <location>
        <begin position="348"/>
        <end position="364"/>
    </location>
</feature>
<dbReference type="PROSITE" id="PS50016">
    <property type="entry name" value="ZF_PHD_2"/>
    <property type="match status" value="2"/>
</dbReference>
<dbReference type="Gene3D" id="3.30.40.10">
    <property type="entry name" value="Zinc/RING finger domain, C3HC4 (zinc finger)"/>
    <property type="match status" value="4"/>
</dbReference>
<evidence type="ECO:0000259" key="19">
    <source>
        <dbReference type="PROSITE" id="PS50118"/>
    </source>
</evidence>
<keyword evidence="10 14" id="KW-0863">Zinc-finger</keyword>
<sequence>MASTMKQEASSTTPSDKRGRKRKSLSSTDSPSSKLPKYEFIPISLEAKTIVLNDNPKYIFDRQKLISVPPKDGCISVGDLIWAKMQGYPWWPCMVTVDPCTGSHNRVSRTTFKTEYHVQYFGPEPSRGYINESNIIPFEGYQQFRDKIEDELKDLDKKKRAKSEQKYIVRGSLLKKWNESISEAEEAMDLNREDRLELLNFNYSYAIIVKKSFATKFWKNAAKNNEDVYAFDDDDAFGDSTLPTGFVFRKRLPKGDFNVYLKRHLEEEIENNSDLSKSEVIKKLKEKWSGLDEAIRSIYVERKAIYEDESNMLVSKRSNFDDDYFNDDDSDYDYNDSDSDRNGFGFNDDQSGEQFNNDQKSAMTSVKMKSRRTKSRKSEKLFDKIKNQDHSTEDLDNEEEITKNDDNDNIENNDKSSIVDNGDDTKPGPVKTMKKTPGRKSRNNKKQSDLNESQQNDSEQMKTKSLSKSNDENSTSSTNKKRKSTTQNLNISKSSTSEKKKSTTISLSKLSESNSSIEKDCEDDSTQSDTSEKPKKIKLIRRYCHHCGEEVKKDDKLVTCKGDCERMFHLKCNKYIRMIALDDGDYICDECQMGKYRCFACKNPDDLDTQKCEDKRCKKYYHLSCLEHYYPIRVNEQSNSFVCPLHSCITCHLLTLDDDEYRHSNRKLMKCILCPVAYHANEICIGAGTMQLPDSHIICQDHYEDFNTNRNNRHINVNYCMACIKVGNLICCERCPAAFHEECLEYKFDHEKNFYCQNCLVHKHIHYGEIVWVKLGQYRWWPGRIVHPNQLPDNVSNIKHSDCEFPVYFYGSHDYYWVNKGRTFLYMEDDNKLLTSNSVSKNSSKLIKSFNIAIREASEEFEKWKKDKVTKNLSQIANKPPPYQHIWTNRYVSKSHNNNNSESNYHVCDCKPENPCGDSHNCLNRISLIECDPKKCPTGEKCQNQRFRKLEYVKCKPFRTASAGWGLRTLEDVEKDRFVIEYCGEVIDEKECRRRLETKTNKNFYYLTLDRVNIIDAGPKGNLARFMNHSCDPNCVTQKWMVNGATRCGIFALKDIPAGTELTFNYNLDCYGFEQMEWFIGGSRPNGNGNGSNVNKNGKRITNGSSSSTTVVSKSKNGNGTKSTNNNNGNKSKQEMNESNDQYSKADASGDEQTLGVVHENVCFKCGENADSDDPSPIIHCNHRESNCTKTYHLKCLNKSDKSDLIGSTDADIGVGLDPNNWICPRHICMKSQLPDNSCNEPAFLFCSVCPNSLCKQHASTMTDNLQLPDNQFLCGDHRISDVEGGLIVENEFIDNDGDDVEMINGVPE</sequence>
<feature type="domain" description="PWWP" evidence="21">
    <location>
        <begin position="767"/>
        <end position="829"/>
    </location>
</feature>
<evidence type="ECO:0000256" key="4">
    <source>
        <dbReference type="ARBA" id="ARBA00022553"/>
    </source>
</evidence>
<dbReference type="InterPro" id="IPR055198">
    <property type="entry name" value="NSD_PHD"/>
</dbReference>
<dbReference type="EMBL" id="SDOV01000010">
    <property type="protein sequence ID" value="KAH7636242.1"/>
    <property type="molecule type" value="Genomic_DNA"/>
</dbReference>
<keyword evidence="15" id="KW-0238">DNA-binding</keyword>
<dbReference type="CDD" id="cd15489">
    <property type="entry name" value="PHD_SF"/>
    <property type="match status" value="1"/>
</dbReference>
<evidence type="ECO:0000256" key="6">
    <source>
        <dbReference type="ARBA" id="ARBA00022679"/>
    </source>
</evidence>
<dbReference type="PROSITE" id="PS50280">
    <property type="entry name" value="SET"/>
    <property type="match status" value="1"/>
</dbReference>
<feature type="domain" description="PHD-type" evidence="18">
    <location>
        <begin position="541"/>
        <end position="594"/>
    </location>
</feature>
<keyword evidence="11" id="KW-0862">Zinc</keyword>
<evidence type="ECO:0000256" key="13">
    <source>
        <dbReference type="ARBA" id="ARBA00023242"/>
    </source>
</evidence>
<evidence type="ECO:0000256" key="17">
    <source>
        <dbReference type="SAM" id="MobiDB-lite"/>
    </source>
</evidence>
<dbReference type="Pfam" id="PF22908">
    <property type="entry name" value="PHD_NSD"/>
    <property type="match status" value="2"/>
</dbReference>
<feature type="region of interest" description="Disordered" evidence="17">
    <location>
        <begin position="1"/>
        <end position="34"/>
    </location>
</feature>
<keyword evidence="12" id="KW-0156">Chromatin regulator</keyword>
<dbReference type="CDD" id="cd15565">
    <property type="entry name" value="PHD2_NSD"/>
    <property type="match status" value="1"/>
</dbReference>
<dbReference type="SMART" id="SM00293">
    <property type="entry name" value="PWWP"/>
    <property type="match status" value="2"/>
</dbReference>
<keyword evidence="3" id="KW-0158">Chromosome</keyword>
<dbReference type="GO" id="GO:0042054">
    <property type="term" value="F:histone methyltransferase activity"/>
    <property type="evidence" value="ECO:0007669"/>
    <property type="project" value="InterPro"/>
</dbReference>
<feature type="compositionally biased region" description="Basic residues" evidence="17">
    <location>
        <begin position="432"/>
        <end position="445"/>
    </location>
</feature>
<proteinExistence type="predicted"/>
<comment type="subcellular location">
    <subcellularLocation>
        <location evidence="2">Chromosome</location>
    </subcellularLocation>
    <subcellularLocation>
        <location evidence="1">Nucleus</location>
    </subcellularLocation>
</comment>
<dbReference type="CDD" id="cd05838">
    <property type="entry name" value="PWWP_NSD_rpt2"/>
    <property type="match status" value="1"/>
</dbReference>
<dbReference type="GO" id="GO:0003677">
    <property type="term" value="F:DNA binding"/>
    <property type="evidence" value="ECO:0007669"/>
    <property type="project" value="UniProtKB-UniRule"/>
</dbReference>
<dbReference type="InterPro" id="IPR019787">
    <property type="entry name" value="Znf_PHD-finger"/>
</dbReference>
<reference evidence="23" key="2">
    <citation type="journal article" date="2021" name="World Allergy Organ. J.">
        <title>Chromosome-level assembly of Dermatophagoides farinae genome and transcriptome reveals two novel allergens Der f 37 and Der f 39.</title>
        <authorList>
            <person name="Chen J."/>
            <person name="Cai Z."/>
            <person name="Fan D."/>
            <person name="Hu J."/>
            <person name="Hou Y."/>
            <person name="He Y."/>
            <person name="Zhang Z."/>
            <person name="Zhao Z."/>
            <person name="Gao P."/>
            <person name="Hu W."/>
            <person name="Sun J."/>
            <person name="Li J."/>
            <person name="Ji K."/>
        </authorList>
    </citation>
    <scope>NUCLEOTIDE SEQUENCE</scope>
    <source>
        <strain evidence="23">JKM2019</strain>
    </source>
</reference>
<keyword evidence="4" id="KW-0597">Phosphoprotein</keyword>
<feature type="coiled-coil region" evidence="16">
    <location>
        <begin position="141"/>
        <end position="194"/>
    </location>
</feature>
<evidence type="ECO:0000259" key="21">
    <source>
        <dbReference type="PROSITE" id="PS50812"/>
    </source>
</evidence>
<keyword evidence="7" id="KW-0949">S-adenosyl-L-methionine</keyword>
<feature type="domain" description="PWWP" evidence="21">
    <location>
        <begin position="77"/>
        <end position="141"/>
    </location>
</feature>
<dbReference type="InterPro" id="IPR046341">
    <property type="entry name" value="SET_dom_sf"/>
</dbReference>
<dbReference type="PROSITE" id="PS51215">
    <property type="entry name" value="AWS"/>
    <property type="match status" value="1"/>
</dbReference>
<feature type="domain" description="HMG box" evidence="19">
    <location>
        <begin position="250"/>
        <end position="325"/>
    </location>
</feature>
<evidence type="ECO:0000313" key="23">
    <source>
        <dbReference type="EMBL" id="KAH7636242.1"/>
    </source>
</evidence>
<feature type="compositionally biased region" description="Low complexity" evidence="17">
    <location>
        <begin position="25"/>
        <end position="34"/>
    </location>
</feature>
<feature type="compositionally biased region" description="Low complexity" evidence="17">
    <location>
        <begin position="485"/>
        <end position="495"/>
    </location>
</feature>
<dbReference type="Pfam" id="PF17907">
    <property type="entry name" value="AWS"/>
    <property type="match status" value="1"/>
</dbReference>
<dbReference type="Gene3D" id="2.30.30.140">
    <property type="match status" value="2"/>
</dbReference>
<dbReference type="Gene3D" id="2.170.270.10">
    <property type="entry name" value="SET domain"/>
    <property type="match status" value="1"/>
</dbReference>
<gene>
    <name evidence="23" type="ORF">HUG17_10212</name>
</gene>
<protein>
    <submittedName>
        <fullName evidence="23">Histone-lysine n-methyltransferase nsd2 isoform x1</fullName>
    </submittedName>
</protein>
<dbReference type="SUPFAM" id="SSF63748">
    <property type="entry name" value="Tudor/PWWP/MBT"/>
    <property type="match status" value="2"/>
</dbReference>
<feature type="compositionally biased region" description="Low complexity" evidence="17">
    <location>
        <begin position="1103"/>
        <end position="1131"/>
    </location>
</feature>
<dbReference type="InterPro" id="IPR009071">
    <property type="entry name" value="HMG_box_dom"/>
</dbReference>
<evidence type="ECO:0000256" key="3">
    <source>
        <dbReference type="ARBA" id="ARBA00022454"/>
    </source>
</evidence>
<evidence type="ECO:0000256" key="8">
    <source>
        <dbReference type="ARBA" id="ARBA00022723"/>
    </source>
</evidence>
<dbReference type="InterPro" id="IPR050777">
    <property type="entry name" value="SET2_Histone-Lys_MeTrsfase"/>
</dbReference>
<feature type="region of interest" description="Disordered" evidence="17">
    <location>
        <begin position="327"/>
        <end position="509"/>
    </location>
</feature>
<dbReference type="InterPro" id="IPR013083">
    <property type="entry name" value="Znf_RING/FYVE/PHD"/>
</dbReference>
<accession>A0A9D4NR00</accession>
<dbReference type="InterPro" id="IPR011011">
    <property type="entry name" value="Znf_FYVE_PHD"/>
</dbReference>
<evidence type="ECO:0000256" key="12">
    <source>
        <dbReference type="ARBA" id="ARBA00022853"/>
    </source>
</evidence>
<feature type="compositionally biased region" description="Polar residues" evidence="17">
    <location>
        <begin position="450"/>
        <end position="468"/>
    </location>
</feature>
<evidence type="ECO:0000256" key="1">
    <source>
        <dbReference type="ARBA" id="ARBA00004123"/>
    </source>
</evidence>
<dbReference type="PROSITE" id="PS50812">
    <property type="entry name" value="PWWP"/>
    <property type="match status" value="2"/>
</dbReference>
<feature type="compositionally biased region" description="Acidic residues" evidence="17">
    <location>
        <begin position="327"/>
        <end position="337"/>
    </location>
</feature>
<comment type="caution">
    <text evidence="23">The sequence shown here is derived from an EMBL/GenBank/DDBJ whole genome shotgun (WGS) entry which is preliminary data.</text>
</comment>
<dbReference type="SUPFAM" id="SSF82199">
    <property type="entry name" value="SET domain"/>
    <property type="match status" value="1"/>
</dbReference>
<dbReference type="InterPro" id="IPR019786">
    <property type="entry name" value="Zinc_finger_PHD-type_CS"/>
</dbReference>
<dbReference type="CDD" id="cd20144">
    <property type="entry name" value="PWWP_NSD_rpt1"/>
    <property type="match status" value="1"/>
</dbReference>
<dbReference type="InterPro" id="IPR001965">
    <property type="entry name" value="Znf_PHD"/>
</dbReference>
<keyword evidence="16" id="KW-0175">Coiled coil</keyword>
<dbReference type="Pfam" id="PF23004">
    <property type="entry name" value="PHDvar_NSD"/>
    <property type="match status" value="1"/>
</dbReference>
<feature type="region of interest" description="Disordered" evidence="17">
    <location>
        <begin position="1084"/>
        <end position="1151"/>
    </location>
</feature>
<dbReference type="InterPro" id="IPR055197">
    <property type="entry name" value="PHDvar_NSD"/>
</dbReference>
<evidence type="ECO:0000256" key="14">
    <source>
        <dbReference type="PROSITE-ProRule" id="PRU00146"/>
    </source>
</evidence>
<organism evidence="23">
    <name type="scientific">Dermatophagoides farinae</name>
    <name type="common">American house dust mite</name>
    <dbReference type="NCBI Taxonomy" id="6954"/>
    <lineage>
        <taxon>Eukaryota</taxon>
        <taxon>Metazoa</taxon>
        <taxon>Ecdysozoa</taxon>
        <taxon>Arthropoda</taxon>
        <taxon>Chelicerata</taxon>
        <taxon>Arachnida</taxon>
        <taxon>Acari</taxon>
        <taxon>Acariformes</taxon>
        <taxon>Sarcoptiformes</taxon>
        <taxon>Astigmata</taxon>
        <taxon>Psoroptidia</taxon>
        <taxon>Analgoidea</taxon>
        <taxon>Pyroglyphidae</taxon>
        <taxon>Dermatophagoidinae</taxon>
        <taxon>Dermatophagoides</taxon>
    </lineage>
</organism>
<dbReference type="GO" id="GO:0005694">
    <property type="term" value="C:chromosome"/>
    <property type="evidence" value="ECO:0007669"/>
    <property type="project" value="UniProtKB-SubCell"/>
</dbReference>
<feature type="domain" description="AWS" evidence="22">
    <location>
        <begin position="903"/>
        <end position="951"/>
    </location>
</feature>
<keyword evidence="8" id="KW-0479">Metal-binding</keyword>
<dbReference type="InterPro" id="IPR001214">
    <property type="entry name" value="SET_dom"/>
</dbReference>
<dbReference type="SUPFAM" id="SSF57903">
    <property type="entry name" value="FYVE/PHD zinc finger"/>
    <property type="match status" value="3"/>
</dbReference>
<evidence type="ECO:0000256" key="10">
    <source>
        <dbReference type="ARBA" id="ARBA00022771"/>
    </source>
</evidence>
<dbReference type="SMART" id="SM00249">
    <property type="entry name" value="PHD"/>
    <property type="match status" value="5"/>
</dbReference>
<keyword evidence="9" id="KW-0677">Repeat</keyword>
<evidence type="ECO:0000259" key="20">
    <source>
        <dbReference type="PROSITE" id="PS50280"/>
    </source>
</evidence>
<evidence type="ECO:0000256" key="5">
    <source>
        <dbReference type="ARBA" id="ARBA00022603"/>
    </source>
</evidence>
<dbReference type="Pfam" id="PF00855">
    <property type="entry name" value="PWWP"/>
    <property type="match status" value="2"/>
</dbReference>
<evidence type="ECO:0000256" key="7">
    <source>
        <dbReference type="ARBA" id="ARBA00022691"/>
    </source>
</evidence>
<keyword evidence="13 15" id="KW-0539">Nucleus</keyword>
<dbReference type="GO" id="GO:0008270">
    <property type="term" value="F:zinc ion binding"/>
    <property type="evidence" value="ECO:0007669"/>
    <property type="project" value="UniProtKB-KW"/>
</dbReference>
<evidence type="ECO:0000256" key="2">
    <source>
        <dbReference type="ARBA" id="ARBA00004286"/>
    </source>
</evidence>
<dbReference type="SUPFAM" id="SSF47095">
    <property type="entry name" value="HMG-box"/>
    <property type="match status" value="1"/>
</dbReference>
<reference evidence="23" key="1">
    <citation type="submission" date="2020-06" db="EMBL/GenBank/DDBJ databases">
        <authorList>
            <person name="Ji K."/>
            <person name="Li J."/>
        </authorList>
    </citation>
    <scope>NUCLEOTIDE SEQUENCE</scope>
    <source>
        <strain evidence="23">JKM2019</strain>
        <tissue evidence="23">Whole body</tissue>
    </source>
</reference>
<dbReference type="GO" id="GO:0005634">
    <property type="term" value="C:nucleus"/>
    <property type="evidence" value="ECO:0007669"/>
    <property type="project" value="UniProtKB-SubCell"/>
</dbReference>
<name>A0A9D4NR00_DERFA</name>
<dbReference type="SMART" id="SM00317">
    <property type="entry name" value="SET"/>
    <property type="match status" value="1"/>
</dbReference>
<feature type="compositionally biased region" description="Basic and acidic residues" evidence="17">
    <location>
        <begin position="376"/>
        <end position="393"/>
    </location>
</feature>
<evidence type="ECO:0000256" key="11">
    <source>
        <dbReference type="ARBA" id="ARBA00022833"/>
    </source>
</evidence>
<evidence type="ECO:0000259" key="22">
    <source>
        <dbReference type="PROSITE" id="PS51215"/>
    </source>
</evidence>
<feature type="domain" description="PHD-type" evidence="18">
    <location>
        <begin position="717"/>
        <end position="762"/>
    </location>
</feature>
<dbReference type="InterPro" id="IPR006560">
    <property type="entry name" value="AWS_dom"/>
</dbReference>
<dbReference type="SMART" id="SM00570">
    <property type="entry name" value="AWS"/>
    <property type="match status" value="1"/>
</dbReference>
<feature type="compositionally biased region" description="Polar residues" evidence="17">
    <location>
        <begin position="1"/>
        <end position="14"/>
    </location>
</feature>
<feature type="DNA-binding region" description="HMG box" evidence="15">
    <location>
        <begin position="250"/>
        <end position="325"/>
    </location>
</feature>
<feature type="domain" description="SET" evidence="20">
    <location>
        <begin position="953"/>
        <end position="1067"/>
    </location>
</feature>
<dbReference type="Pfam" id="PF00856">
    <property type="entry name" value="SET"/>
    <property type="match status" value="1"/>
</dbReference>
<dbReference type="GO" id="GO:0008757">
    <property type="term" value="F:S-adenosylmethionine-dependent methyltransferase activity"/>
    <property type="evidence" value="ECO:0007669"/>
    <property type="project" value="UniProtKB-ARBA"/>
</dbReference>
<dbReference type="Proteomes" id="UP000828236">
    <property type="component" value="Unassembled WGS sequence"/>
</dbReference>
<dbReference type="GO" id="GO:0008170">
    <property type="term" value="F:N-methyltransferase activity"/>
    <property type="evidence" value="ECO:0007669"/>
    <property type="project" value="UniProtKB-ARBA"/>
</dbReference>
<dbReference type="PANTHER" id="PTHR22884">
    <property type="entry name" value="SET DOMAIN PROTEINS"/>
    <property type="match status" value="1"/>
</dbReference>
<evidence type="ECO:0000256" key="9">
    <source>
        <dbReference type="ARBA" id="ARBA00022737"/>
    </source>
</evidence>
<evidence type="ECO:0000256" key="15">
    <source>
        <dbReference type="PROSITE-ProRule" id="PRU00267"/>
    </source>
</evidence>
<evidence type="ECO:0000256" key="16">
    <source>
        <dbReference type="SAM" id="Coils"/>
    </source>
</evidence>
<dbReference type="GO" id="GO:0032259">
    <property type="term" value="P:methylation"/>
    <property type="evidence" value="ECO:0007669"/>
    <property type="project" value="UniProtKB-KW"/>
</dbReference>
<dbReference type="InterPro" id="IPR036910">
    <property type="entry name" value="HMG_box_dom_sf"/>
</dbReference>
<dbReference type="PROSITE" id="PS01359">
    <property type="entry name" value="ZF_PHD_1"/>
    <property type="match status" value="1"/>
</dbReference>
<dbReference type="PROSITE" id="PS50118">
    <property type="entry name" value="HMG_BOX_2"/>
    <property type="match status" value="1"/>
</dbReference>